<keyword evidence="1" id="KW-0285">Flavoprotein</keyword>
<evidence type="ECO:0000313" key="6">
    <source>
        <dbReference type="Proteomes" id="UP000075787"/>
    </source>
</evidence>
<dbReference type="EMBL" id="LPZR01000232">
    <property type="protein sequence ID" value="KYO49233.1"/>
    <property type="molecule type" value="Genomic_DNA"/>
</dbReference>
<evidence type="ECO:0000259" key="4">
    <source>
        <dbReference type="PROSITE" id="PS51387"/>
    </source>
</evidence>
<dbReference type="Pfam" id="PF00941">
    <property type="entry name" value="FAD_binding_5"/>
    <property type="match status" value="1"/>
</dbReference>
<name>A0A162JHX7_9PROT</name>
<keyword evidence="3" id="KW-0560">Oxidoreductase</keyword>
<dbReference type="FunFam" id="3.30.465.10:FF:000017">
    <property type="entry name" value="Xanthine dehydrogenase, FAD binding subunit"/>
    <property type="match status" value="1"/>
</dbReference>
<evidence type="ECO:0000256" key="3">
    <source>
        <dbReference type="ARBA" id="ARBA00023002"/>
    </source>
</evidence>
<keyword evidence="2" id="KW-0274">FAD</keyword>
<dbReference type="GO" id="GO:0071949">
    <property type="term" value="F:FAD binding"/>
    <property type="evidence" value="ECO:0007669"/>
    <property type="project" value="InterPro"/>
</dbReference>
<dbReference type="PROSITE" id="PS51387">
    <property type="entry name" value="FAD_PCMH"/>
    <property type="match status" value="1"/>
</dbReference>
<dbReference type="Gene3D" id="3.30.465.10">
    <property type="match status" value="1"/>
</dbReference>
<dbReference type="InterPro" id="IPR002346">
    <property type="entry name" value="Mopterin_DH_FAD-bd"/>
</dbReference>
<reference evidence="5 6" key="1">
    <citation type="submission" date="2015-12" db="EMBL/GenBank/DDBJ databases">
        <title>Genome sequence of Tistrella mobilis MCCC 1A02139.</title>
        <authorList>
            <person name="Lu L."/>
            <person name="Lai Q."/>
            <person name="Shao Z."/>
            <person name="Qian P."/>
        </authorList>
    </citation>
    <scope>NUCLEOTIDE SEQUENCE [LARGE SCALE GENOMIC DNA]</scope>
    <source>
        <strain evidence="5 6">MCCC 1A02139</strain>
    </source>
</reference>
<dbReference type="SMART" id="SM01092">
    <property type="entry name" value="CO_deh_flav_C"/>
    <property type="match status" value="1"/>
</dbReference>
<dbReference type="SUPFAM" id="SSF55447">
    <property type="entry name" value="CO dehydrogenase flavoprotein C-terminal domain-like"/>
    <property type="match status" value="1"/>
</dbReference>
<dbReference type="PANTHER" id="PTHR42659:SF2">
    <property type="entry name" value="XANTHINE DEHYDROGENASE SUBUNIT C-RELATED"/>
    <property type="match status" value="1"/>
</dbReference>
<evidence type="ECO:0000313" key="5">
    <source>
        <dbReference type="EMBL" id="KYO49233.1"/>
    </source>
</evidence>
<dbReference type="Gene3D" id="3.30.390.50">
    <property type="entry name" value="CO dehydrogenase flavoprotein, C-terminal domain"/>
    <property type="match status" value="1"/>
</dbReference>
<protein>
    <submittedName>
        <fullName evidence="5">Carbon monoxide dehydrogenase</fullName>
    </submittedName>
</protein>
<gene>
    <name evidence="5" type="ORF">AUP44_18485</name>
</gene>
<dbReference type="InterPro" id="IPR051312">
    <property type="entry name" value="Diverse_Substr_Oxidored"/>
</dbReference>
<sequence length="266" mass="27582">MYAFEYHRPSSVADAAQALGANEDAKLVAGGMTLLPTMKQRLAAPSDIIDLNGIAELAGISRDGDTLVIGAMTRHAAVGRSDEVKAAIPALAHLASHIGDAQVRNRGTIGGSLANNDPAADYPAAALALGADIVTDQRSIPADDYFVGMFETALEPAEIIREVRFPIPEKAGYVKFPNPASRYALVGVFVARAKDGSVRVAVTGAGPSVFRVEAMEAALAADFRPEALDGITVPADGLNSDMHAGAEYRAHLIGVIAKRAVAAALG</sequence>
<dbReference type="InterPro" id="IPR016166">
    <property type="entry name" value="FAD-bd_PCMH"/>
</dbReference>
<dbReference type="InterPro" id="IPR005107">
    <property type="entry name" value="CO_DH_flav_C"/>
</dbReference>
<dbReference type="OrthoDB" id="9793944at2"/>
<comment type="caution">
    <text evidence="5">The sequence shown here is derived from an EMBL/GenBank/DDBJ whole genome shotgun (WGS) entry which is preliminary data.</text>
</comment>
<dbReference type="InterPro" id="IPR016167">
    <property type="entry name" value="FAD-bd_PCMH_sub1"/>
</dbReference>
<evidence type="ECO:0000256" key="2">
    <source>
        <dbReference type="ARBA" id="ARBA00022827"/>
    </source>
</evidence>
<dbReference type="GeneID" id="97242399"/>
<dbReference type="GO" id="GO:0016491">
    <property type="term" value="F:oxidoreductase activity"/>
    <property type="evidence" value="ECO:0007669"/>
    <property type="project" value="UniProtKB-KW"/>
</dbReference>
<dbReference type="Proteomes" id="UP000075787">
    <property type="component" value="Unassembled WGS sequence"/>
</dbReference>
<dbReference type="AlphaFoldDB" id="A0A162JHX7"/>
<organism evidence="5 6">
    <name type="scientific">Tistrella mobilis</name>
    <dbReference type="NCBI Taxonomy" id="171437"/>
    <lineage>
        <taxon>Bacteria</taxon>
        <taxon>Pseudomonadati</taxon>
        <taxon>Pseudomonadota</taxon>
        <taxon>Alphaproteobacteria</taxon>
        <taxon>Geminicoccales</taxon>
        <taxon>Geminicoccaceae</taxon>
        <taxon>Tistrella</taxon>
    </lineage>
</organism>
<accession>A0A162JHX7</accession>
<feature type="domain" description="FAD-binding PCMH-type" evidence="4">
    <location>
        <begin position="1"/>
        <end position="170"/>
    </location>
</feature>
<proteinExistence type="predicted"/>
<dbReference type="InterPro" id="IPR036318">
    <property type="entry name" value="FAD-bd_PCMH-like_sf"/>
</dbReference>
<dbReference type="SUPFAM" id="SSF56176">
    <property type="entry name" value="FAD-binding/transporter-associated domain-like"/>
    <property type="match status" value="1"/>
</dbReference>
<dbReference type="InterPro" id="IPR036683">
    <property type="entry name" value="CO_DH_flav_C_dom_sf"/>
</dbReference>
<dbReference type="PANTHER" id="PTHR42659">
    <property type="entry name" value="XANTHINE DEHYDROGENASE SUBUNIT C-RELATED"/>
    <property type="match status" value="1"/>
</dbReference>
<dbReference type="RefSeq" id="WP_062770689.1">
    <property type="nucleotide sequence ID" value="NZ_CP121013.1"/>
</dbReference>
<dbReference type="Gene3D" id="3.30.43.10">
    <property type="entry name" value="Uridine Diphospho-n-acetylenolpyruvylglucosamine Reductase, domain 2"/>
    <property type="match status" value="1"/>
</dbReference>
<dbReference type="InterPro" id="IPR016169">
    <property type="entry name" value="FAD-bd_PCMH_sub2"/>
</dbReference>
<evidence type="ECO:0000256" key="1">
    <source>
        <dbReference type="ARBA" id="ARBA00022630"/>
    </source>
</evidence>